<evidence type="ECO:0000256" key="4">
    <source>
        <dbReference type="ARBA" id="ARBA00022800"/>
    </source>
</evidence>
<dbReference type="GO" id="GO:0046872">
    <property type="term" value="F:metal ion binding"/>
    <property type="evidence" value="ECO:0007669"/>
    <property type="project" value="UniProtKB-UniRule"/>
</dbReference>
<feature type="binding site" evidence="10">
    <location>
        <position position="60"/>
    </location>
    <ligand>
        <name>Mn(2+)</name>
        <dbReference type="ChEBI" id="CHEBI:29035"/>
        <label>1</label>
    </ligand>
</feature>
<evidence type="ECO:0000313" key="12">
    <source>
        <dbReference type="EMBL" id="EDM81563.1"/>
    </source>
</evidence>
<comment type="cofactor">
    <cofactor evidence="10 11">
        <name>Mn(2+)</name>
        <dbReference type="ChEBI" id="CHEBI:29035"/>
    </cofactor>
    <text evidence="10 11">Binds 2 manganese ions per subunit.</text>
</comment>
<name>A6FXH5_9BACT</name>
<dbReference type="Pfam" id="PF01139">
    <property type="entry name" value="RtcB"/>
    <property type="match status" value="2"/>
</dbReference>
<evidence type="ECO:0000256" key="10">
    <source>
        <dbReference type="PIRSR" id="PIRSR601233-3"/>
    </source>
</evidence>
<proteinExistence type="inferred from homology"/>
<comment type="subunit">
    <text evidence="11">Monomer.</text>
</comment>
<dbReference type="GO" id="GO:0003972">
    <property type="term" value="F:RNA ligase (ATP) activity"/>
    <property type="evidence" value="ECO:0007669"/>
    <property type="project" value="TreeGrafter"/>
</dbReference>
<evidence type="ECO:0000256" key="2">
    <source>
        <dbReference type="ARBA" id="ARBA00022723"/>
    </source>
</evidence>
<evidence type="ECO:0000256" key="1">
    <source>
        <dbReference type="ARBA" id="ARBA00022598"/>
    </source>
</evidence>
<evidence type="ECO:0000313" key="13">
    <source>
        <dbReference type="Proteomes" id="UP000005801"/>
    </source>
</evidence>
<feature type="binding site" evidence="9">
    <location>
        <begin position="331"/>
        <end position="334"/>
    </location>
    <ligand>
        <name>GMP</name>
        <dbReference type="ChEBI" id="CHEBI:58115"/>
    </ligand>
</feature>
<dbReference type="Proteomes" id="UP000005801">
    <property type="component" value="Unassembled WGS sequence"/>
</dbReference>
<keyword evidence="4" id="KW-0692">RNA repair</keyword>
<dbReference type="GO" id="GO:0006396">
    <property type="term" value="P:RNA processing"/>
    <property type="evidence" value="ECO:0007669"/>
    <property type="project" value="InterPro"/>
</dbReference>
<feature type="binding site" evidence="9">
    <location>
        <begin position="278"/>
        <end position="279"/>
    </location>
    <ligand>
        <name>GMP</name>
        <dbReference type="ChEBI" id="CHEBI:58115"/>
    </ligand>
</feature>
<dbReference type="InterPro" id="IPR036025">
    <property type="entry name" value="RtcB-like_sf"/>
</dbReference>
<evidence type="ECO:0000256" key="3">
    <source>
        <dbReference type="ARBA" id="ARBA00022741"/>
    </source>
</evidence>
<feature type="active site" description="GMP-histidine intermediate" evidence="8">
    <location>
        <position position="331"/>
    </location>
</feature>
<dbReference type="STRING" id="391625.PPSIR1_21639"/>
<dbReference type="GO" id="GO:0005525">
    <property type="term" value="F:GTP binding"/>
    <property type="evidence" value="ECO:0007669"/>
    <property type="project" value="UniProtKB-KW"/>
</dbReference>
<feature type="binding site" evidence="10">
    <location>
        <position position="177"/>
    </location>
    <ligand>
        <name>Mn(2+)</name>
        <dbReference type="ChEBI" id="CHEBI:29035"/>
        <label>1</label>
    </ligand>
</feature>
<dbReference type="PANTHER" id="PTHR11118">
    <property type="entry name" value="RNA-SPLICING LIGASE RTCB HOMOLOG"/>
    <property type="match status" value="1"/>
</dbReference>
<dbReference type="SUPFAM" id="SSF103365">
    <property type="entry name" value="Hypothetical protein PH1602"/>
    <property type="match status" value="1"/>
</dbReference>
<sequence length="411" mass="43770">MALESVWMEGDAVAQLARVAGMDDCVFAVGMPDLHSGPGIPIGAALAFGRTIHPHLVGSDAGCGARVVSLGKKLKVRGEALERRTRAAFEAPLDEHLDLDGVDDEALLRAVWERGAEAIAEYARTEDLAAFARAEAEPAWLPASRRFADGELPEALRLDARGRCFATSLGTIGGGNHFAELGAVESITDPAAAEALGLQRRGHVILAHSGSRGLGRALALRWGPGGLVETEDQATYLAELAGAVRFAIANRVLLCWRMLSARGAAKSSRIRGTFDLVHNFVSDEGEQGWVHRKGCAPAEQGVPLVVLGSRGAPSWIMRGGGQPACLCSVAHGAGRRMTRGEARDKLKQRHTRASVKQNAVGRRVLCDDTKLLYEEHPDAYKAIDPIIETLERAGAATRVAASSPLLTVKLR</sequence>
<dbReference type="GO" id="GO:0170057">
    <property type="term" value="F:RNA ligase (GTP) activity"/>
    <property type="evidence" value="ECO:0007669"/>
    <property type="project" value="UniProtKB-EC"/>
</dbReference>
<evidence type="ECO:0000256" key="6">
    <source>
        <dbReference type="ARBA" id="ARBA00023211"/>
    </source>
</evidence>
<organism evidence="12 13">
    <name type="scientific">Plesiocystis pacifica SIR-1</name>
    <dbReference type="NCBI Taxonomy" id="391625"/>
    <lineage>
        <taxon>Bacteria</taxon>
        <taxon>Pseudomonadati</taxon>
        <taxon>Myxococcota</taxon>
        <taxon>Polyangia</taxon>
        <taxon>Nannocystales</taxon>
        <taxon>Nannocystaceae</taxon>
        <taxon>Plesiocystis</taxon>
    </lineage>
</organism>
<comment type="similarity">
    <text evidence="11">Belongs to the RtcB family.</text>
</comment>
<accession>A6FXH5</accession>
<evidence type="ECO:0000256" key="11">
    <source>
        <dbReference type="RuleBase" id="RU371113"/>
    </source>
</evidence>
<dbReference type="PANTHER" id="PTHR11118:SF1">
    <property type="entry name" value="RNA-SPLICING LIGASE RTCB HOMOLOG"/>
    <property type="match status" value="1"/>
</dbReference>
<evidence type="ECO:0000256" key="9">
    <source>
        <dbReference type="PIRSR" id="PIRSR601233-2"/>
    </source>
</evidence>
<dbReference type="AlphaFoldDB" id="A6FXH5"/>
<evidence type="ECO:0000256" key="8">
    <source>
        <dbReference type="PIRSR" id="PIRSR601233-1"/>
    </source>
</evidence>
<feature type="binding site" evidence="10">
    <location>
        <position position="278"/>
    </location>
    <ligand>
        <name>Mn(2+)</name>
        <dbReference type="ChEBI" id="CHEBI:29035"/>
        <label>2</label>
    </ligand>
</feature>
<dbReference type="InterPro" id="IPR001233">
    <property type="entry name" value="RtcB"/>
</dbReference>
<keyword evidence="13" id="KW-1185">Reference proteome</keyword>
<keyword evidence="3 9" id="KW-0547">Nucleotide-binding</keyword>
<gene>
    <name evidence="11" type="primary">rtcB</name>
    <name evidence="12" type="ORF">PPSIR1_21639</name>
</gene>
<dbReference type="GO" id="GO:0042245">
    <property type="term" value="P:RNA repair"/>
    <property type="evidence" value="ECO:0007669"/>
    <property type="project" value="UniProtKB-KW"/>
</dbReference>
<keyword evidence="5 9" id="KW-0342">GTP-binding</keyword>
<feature type="binding site" evidence="9">
    <location>
        <position position="409"/>
    </location>
    <ligand>
        <name>GMP</name>
        <dbReference type="ChEBI" id="CHEBI:58115"/>
    </ligand>
</feature>
<reference evidence="12 13" key="1">
    <citation type="submission" date="2007-06" db="EMBL/GenBank/DDBJ databases">
        <authorList>
            <person name="Shimkets L."/>
            <person name="Ferriera S."/>
            <person name="Johnson J."/>
            <person name="Kravitz S."/>
            <person name="Beeson K."/>
            <person name="Sutton G."/>
            <person name="Rogers Y.-H."/>
            <person name="Friedman R."/>
            <person name="Frazier M."/>
            <person name="Venter J.C."/>
        </authorList>
    </citation>
    <scope>NUCLEOTIDE SEQUENCE [LARGE SCALE GENOMIC DNA]</scope>
    <source>
        <strain evidence="12 13">SIR-1</strain>
    </source>
</reference>
<feature type="binding site" evidence="9">
    <location>
        <position position="314"/>
    </location>
    <ligand>
        <name>GMP</name>
        <dbReference type="ChEBI" id="CHEBI:58115"/>
    </ligand>
</feature>
<evidence type="ECO:0000256" key="5">
    <source>
        <dbReference type="ARBA" id="ARBA00023134"/>
    </source>
</evidence>
<comment type="catalytic activity">
    <reaction evidence="7">
        <text>a 3'-end 3'-phospho-ribonucleotide-RNA + a 5'-end dephospho-ribonucleoside-RNA + GTP = a ribonucleotidyl-ribonucleotide-RNA + GMP + diphosphate</text>
        <dbReference type="Rhea" id="RHEA:68076"/>
        <dbReference type="Rhea" id="RHEA-COMP:10463"/>
        <dbReference type="Rhea" id="RHEA-COMP:13936"/>
        <dbReference type="Rhea" id="RHEA-COMP:17355"/>
        <dbReference type="ChEBI" id="CHEBI:33019"/>
        <dbReference type="ChEBI" id="CHEBI:37565"/>
        <dbReference type="ChEBI" id="CHEBI:58115"/>
        <dbReference type="ChEBI" id="CHEBI:83062"/>
        <dbReference type="ChEBI" id="CHEBI:138284"/>
        <dbReference type="ChEBI" id="CHEBI:173118"/>
        <dbReference type="EC" id="6.5.1.8"/>
    </reaction>
</comment>
<dbReference type="Gene3D" id="3.90.1860.10">
    <property type="entry name" value="tRNA-splicing ligase RtcB"/>
    <property type="match status" value="1"/>
</dbReference>
<feature type="binding site" evidence="10">
    <location>
        <position position="208"/>
    </location>
    <ligand>
        <name>Mn(2+)</name>
        <dbReference type="ChEBI" id="CHEBI:29035"/>
        <label>2</label>
    </ligand>
</feature>
<protein>
    <recommendedName>
        <fullName evidence="11">tRNA-splicing ligase RtcB</fullName>
        <ecNumber evidence="11">6.5.1.-</ecNumber>
    </recommendedName>
</protein>
<keyword evidence="1 11" id="KW-0436">Ligase</keyword>
<dbReference type="eggNOG" id="COG1690">
    <property type="taxonomic scope" value="Bacteria"/>
</dbReference>
<keyword evidence="6 10" id="KW-0464">Manganese</keyword>
<dbReference type="EMBL" id="ABCS01000002">
    <property type="protein sequence ID" value="EDM81563.1"/>
    <property type="molecule type" value="Genomic_DNA"/>
</dbReference>
<dbReference type="EC" id="6.5.1.-" evidence="11"/>
<evidence type="ECO:0000256" key="7">
    <source>
        <dbReference type="ARBA" id="ARBA00047746"/>
    </source>
</evidence>
<keyword evidence="2 10" id="KW-0479">Metal-binding</keyword>
<comment type="caution">
    <text evidence="12">The sequence shown here is derived from an EMBL/GenBank/DDBJ whole genome shotgun (WGS) entry which is preliminary data.</text>
</comment>
<feature type="binding site" evidence="9">
    <location>
        <begin position="176"/>
        <end position="180"/>
    </location>
    <ligand>
        <name>GMP</name>
        <dbReference type="ChEBI" id="CHEBI:58115"/>
    </ligand>
</feature>